<dbReference type="EMBL" id="JXAK01000048">
    <property type="protein sequence ID" value="KIL38929.1"/>
    <property type="molecule type" value="Genomic_DNA"/>
</dbReference>
<dbReference type="Gene3D" id="3.60.70.12">
    <property type="entry name" value="L-amino peptidase D-ALA esterase/amidase"/>
    <property type="match status" value="1"/>
</dbReference>
<evidence type="ECO:0000313" key="3">
    <source>
        <dbReference type="Proteomes" id="UP000031967"/>
    </source>
</evidence>
<dbReference type="CDD" id="cd02252">
    <property type="entry name" value="nylC_like"/>
    <property type="match status" value="1"/>
</dbReference>
<evidence type="ECO:0000256" key="1">
    <source>
        <dbReference type="ARBA" id="ARBA00007068"/>
    </source>
</evidence>
<gene>
    <name evidence="2" type="ORF">SD70_23405</name>
</gene>
<dbReference type="SUPFAM" id="SSF56266">
    <property type="entry name" value="DmpA/ArgJ-like"/>
    <property type="match status" value="1"/>
</dbReference>
<dbReference type="PANTHER" id="PTHR36512:SF3">
    <property type="entry name" value="BLR5678 PROTEIN"/>
    <property type="match status" value="1"/>
</dbReference>
<organism evidence="2 3">
    <name type="scientific">Gordoniibacillus kamchatkensis</name>
    <dbReference type="NCBI Taxonomy" id="1590651"/>
    <lineage>
        <taxon>Bacteria</taxon>
        <taxon>Bacillati</taxon>
        <taxon>Bacillota</taxon>
        <taxon>Bacilli</taxon>
        <taxon>Bacillales</taxon>
        <taxon>Paenibacillaceae</taxon>
        <taxon>Gordoniibacillus</taxon>
    </lineage>
</organism>
<name>A0ABR5AD30_9BACL</name>
<dbReference type="Proteomes" id="UP000031967">
    <property type="component" value="Unassembled WGS sequence"/>
</dbReference>
<evidence type="ECO:0000313" key="2">
    <source>
        <dbReference type="EMBL" id="KIL38929.1"/>
    </source>
</evidence>
<sequence>MISNDTVNLKPNHPALNHKKLNFEFPSLKIGVAEYSEGPTGCTVFYFPNEAVAGVDIRGGSPSTFTTDNHNLSAGERILDAVCFTGGSVHGLEAVTGVTAELLRLNHYTTQWMPKVVGATIYDFVARNNSIYPDKALGRAAFRSAVENEFPCGACGAGRAATVGKGFNQWESAGQGGAFRQIGQTKIAVFTIVNALGGIMNRRGEYVRGFFHEEKNARYLNVEQIIADKTAGNTTLTLVVTNQKLPAGALRQLSKQIHTSMARAIYPFHTLFDGDVLFMASTNEVENQNLDINNLGLIASDIAWDAVLNSVPEAN</sequence>
<dbReference type="PANTHER" id="PTHR36512">
    <property type="entry name" value="D-AMINOPEPTIDASE"/>
    <property type="match status" value="1"/>
</dbReference>
<dbReference type="Pfam" id="PF03576">
    <property type="entry name" value="Peptidase_S58"/>
    <property type="match status" value="1"/>
</dbReference>
<keyword evidence="3" id="KW-1185">Reference proteome</keyword>
<dbReference type="InterPro" id="IPR016117">
    <property type="entry name" value="ArgJ-like_dom_sf"/>
</dbReference>
<dbReference type="InterPro" id="IPR005321">
    <property type="entry name" value="Peptidase_S58_DmpA"/>
</dbReference>
<comment type="similarity">
    <text evidence="1">Belongs to the peptidase S58 family.</text>
</comment>
<comment type="caution">
    <text evidence="2">The sequence shown here is derived from an EMBL/GenBank/DDBJ whole genome shotgun (WGS) entry which is preliminary data.</text>
</comment>
<accession>A0ABR5AD30</accession>
<protein>
    <submittedName>
        <fullName evidence="2">Uncharacterized protein</fullName>
    </submittedName>
</protein>
<reference evidence="2 3" key="1">
    <citation type="submission" date="2014-12" db="EMBL/GenBank/DDBJ databases">
        <title>Draft genome sequence of Paenibacillus kamchatkensis strain B-2647.</title>
        <authorList>
            <person name="Karlyshev A.V."/>
            <person name="Kudryashova E.B."/>
        </authorList>
    </citation>
    <scope>NUCLEOTIDE SEQUENCE [LARGE SCALE GENOMIC DNA]</scope>
    <source>
        <strain evidence="2 3">VKM B-2647</strain>
    </source>
</reference>
<proteinExistence type="inferred from homology"/>